<proteinExistence type="predicted"/>
<dbReference type="SUPFAM" id="SSF88713">
    <property type="entry name" value="Glycoside hydrolase/deacetylase"/>
    <property type="match status" value="1"/>
</dbReference>
<dbReference type="Gene3D" id="3.20.20.370">
    <property type="entry name" value="Glycoside hydrolase/deacetylase"/>
    <property type="match status" value="1"/>
</dbReference>
<sequence length="258" mass="30306">MAQYIIRLDDLCHYSNLEKWNRFFDLFDQYGIKPIIAAIPANRDPKLICCGPYNSDYWGLLRRLQSLGYIMGMHGLDHVYVSKDSGMFKFNKRSEFAGLPLSIQSQKLAASASMFDKEGINVKIFVAPAHSLDHSTLQALKRVTRIRIISDGLLPFPYKRMGFGWLPNQLNEAETREKGVWTFNYHPETCSDEAFTQLKHFIENHHTAFTPLNKLRYHPYRFEQMLTEKYLIYKRCFYEFIKSIWQGAKIYVPVYHKP</sequence>
<gene>
    <name evidence="1" type="ORF">C8P68_104170</name>
</gene>
<organism evidence="1 2">
    <name type="scientific">Mucilaginibacter yixingensis</name>
    <dbReference type="NCBI Taxonomy" id="1295612"/>
    <lineage>
        <taxon>Bacteria</taxon>
        <taxon>Pseudomonadati</taxon>
        <taxon>Bacteroidota</taxon>
        <taxon>Sphingobacteriia</taxon>
        <taxon>Sphingobacteriales</taxon>
        <taxon>Sphingobacteriaceae</taxon>
        <taxon>Mucilaginibacter</taxon>
    </lineage>
</organism>
<keyword evidence="2" id="KW-1185">Reference proteome</keyword>
<dbReference type="RefSeq" id="WP_107828641.1">
    <property type="nucleotide sequence ID" value="NZ_CP160205.1"/>
</dbReference>
<dbReference type="InterPro" id="IPR018763">
    <property type="entry name" value="DUF2334"/>
</dbReference>
<dbReference type="Pfam" id="PF10096">
    <property type="entry name" value="DUF2334"/>
    <property type="match status" value="1"/>
</dbReference>
<evidence type="ECO:0000313" key="1">
    <source>
        <dbReference type="EMBL" id="PTQ96684.1"/>
    </source>
</evidence>
<comment type="caution">
    <text evidence="1">The sequence shown here is derived from an EMBL/GenBank/DDBJ whole genome shotgun (WGS) entry which is preliminary data.</text>
</comment>
<dbReference type="OrthoDB" id="9792651at2"/>
<dbReference type="AlphaFoldDB" id="A0A2T5J9I6"/>
<name>A0A2T5J9I6_9SPHI</name>
<accession>A0A2T5J9I6</accession>
<reference evidence="1 2" key="1">
    <citation type="submission" date="2018-04" db="EMBL/GenBank/DDBJ databases">
        <title>Genomic Encyclopedia of Archaeal and Bacterial Type Strains, Phase II (KMG-II): from individual species to whole genera.</title>
        <authorList>
            <person name="Goeker M."/>
        </authorList>
    </citation>
    <scope>NUCLEOTIDE SEQUENCE [LARGE SCALE GENOMIC DNA]</scope>
    <source>
        <strain evidence="1 2">DSM 26809</strain>
    </source>
</reference>
<evidence type="ECO:0000313" key="2">
    <source>
        <dbReference type="Proteomes" id="UP000244168"/>
    </source>
</evidence>
<protein>
    <submittedName>
        <fullName evidence="1">Uncharacterized protein DUF2334</fullName>
    </submittedName>
</protein>
<dbReference type="GO" id="GO:0005975">
    <property type="term" value="P:carbohydrate metabolic process"/>
    <property type="evidence" value="ECO:0007669"/>
    <property type="project" value="InterPro"/>
</dbReference>
<dbReference type="EMBL" id="QAOQ01000004">
    <property type="protein sequence ID" value="PTQ96684.1"/>
    <property type="molecule type" value="Genomic_DNA"/>
</dbReference>
<dbReference type="InterPro" id="IPR011330">
    <property type="entry name" value="Glyco_hydro/deAcase_b/a-brl"/>
</dbReference>
<dbReference type="Proteomes" id="UP000244168">
    <property type="component" value="Unassembled WGS sequence"/>
</dbReference>